<evidence type="ECO:0000313" key="2">
    <source>
        <dbReference type="EMBL" id="DAF43728.1"/>
    </source>
</evidence>
<feature type="region of interest" description="Disordered" evidence="1">
    <location>
        <begin position="1830"/>
        <end position="1874"/>
    </location>
</feature>
<protein>
    <submittedName>
        <fullName evidence="2">Uncharacterized protein</fullName>
    </submittedName>
</protein>
<sequence length="1994" mass="223612">MTQNKSYRIRTKVGEEPGVINVHLDQSYDLFEILSLKLTQEDAYKLYTSSYGVIVGRIIANGGFGIPNAKVSVFVEVSDEDYINNEKNYLYPYFSTSSVNNEGIRYNLLPDEPINDCYQNVGTFPNKRLVLDNDTVLEIYDKYWKYTSVTNEAGDYMIFGVPTGQQQIHVDIDLSDIGALSQRPRDMIYKGYNINQFESPNKFKQSTNLDSLSQIYTQNTGVNVYPFWGDSEESDGNIAITRADVQIEYLFEPTCVFIGSIVTDTGTNAIGKNCTPMTNAGKMDQLSTGEGSIEMIRKTLNGTVEEYQIKGNRVIDGDGVWCYQIPMNLDYVATDEYGNIVPTDDPTKGIPTRTRVRFRVSIDDSPNDATARKRCKILVPNNPRIDENNPIFSQTKEVDYEFGTSTHEESYRDLFWNKVYSVKSYIPRLQNNTSYKNRKHSGIKMVNHYGANNPIPYNNVSIKLGFMFRMICVIAKVIIDLIAFLNNLISILGWLPCELASFKICIFRWCVRPFGWMKKAIPTCVRLTSDFCDDDINRKTYYPGCGKPFGCVWDLTKEKHEEENRKLINEGKEDETTQPDNSRANLFTCVENELAQDNEVTSFNFANDWVNGVLYAPLWFRKITPKKRFLFGLIKIKAKDQWCSAAKIFGSQRVFQPCSLWMGKDESRGGSYKNNEGKNITPYFDVNNDKNNNCSKNGCHKAITTLNAQKGIIVDKTTMLKQTVYYYAPVYYDSTELRDIELLYATDIILLGSLNDCDLDGIPQFFKYLESSTYNMPSDILFTDTEVQLTEEGTKFTTDTEMTGADWGNYNSKDQCNKTDGGLFYGIGCSSIEVHTKSCVNLQRICELGVSLDETISIRNLASQSEGDSAYSLLVADGFVSKDELAESDARSMFATLNGNNLRTKLDNTNGLIKYDFDYIYPNNFDGSMYQLMKDRQSGCGSNITYRFNFNLEQFSRDYYKFRMGNNPYFYKYEGGSRENPNYVIFPRYENSFYFYFGLNLGKTAIDKFNSQFFSTCSNTYNEPFNVGIITLPSPWCNSTNGTILLNLTDISTPYEIIINGISDGTFSRVYKDITETKIYLGTKPSDYADYHNVTDEDGRNDGLPNGDYEVTITDSDGSIVQKEISLVPQYLIYSIDTINFKIPNNILKQTYGTYNNVRVAKLDGWQGDGKGWRNGQPGENSDSIGGRITIGDVYVKDVQLSPVKSDGTLKDTSLTRGYTIRLTKLVEETTTEYYTDENGQIQSTIKVTTKSVPIQLTEQEILSGILECDEGGQSYQVDVIELCKDGNRYTLESKNIVTNVIHVDEPLPVKMYINDVDYELIQNFKTGWVKNGNKWVQQQSDFYGWDRIGDINNPAYNWSEEILKLPDDEPNKLQTAAKEELIAQVKEAFWITCAESSKNMNVNAQTNDYPVSYGIQYQAETPDPSDDEVHIVDENYNITDAISVSDVKVPTLLPLDADNSGQIVANYGKLNAQKIPYFFVMKDNNGTIIPVGSNVSSPIGNSDTSKWFGVHLINKILSVDMTMWAGVKNPQYFQDLPYGGGSEWEKVIKDGYYNGFFRGIVNNGIVTNTKIQDASFCRTWWQALFQSVTIGYSSPLIETTTFKVDESGNTVPNEDALPTKRRFLGSKNDTSVFGFPCVVPSGYDLTAISVGLIDTELKMEDNSNNCSLTEAIYGAMEVNLTNGFNDSNDGAISSLSVSISNGDTTNPMKYVMITSYNQVYPYPNHEITSITGKSAIYASGITQNDIIVQGQTDAIATSSVSEVNEDGDTVAIPTTGYGETGIFENITGTPTVYIVGMTQNNCRVISPVYDFRKVTASITLEMKEEVINVETSGSTTGDTSGSTTGSTTGGTEGIDEGDDPTPTPDPEPSDPGSVKVKKYRFIVTIGTCDQWYIANFDSVVSITCNAVKNQPIGTTITYNEGNIVGSQFIIEITEEMFDAIMKKNENPLEFLTIPFVPEDPDGLLGATTVDITDKLGMVTRCKLSYKNPKPIIQ</sequence>
<evidence type="ECO:0000256" key="1">
    <source>
        <dbReference type="SAM" id="MobiDB-lite"/>
    </source>
</evidence>
<accession>A0A8S5RYH1</accession>
<feature type="compositionally biased region" description="Low complexity" evidence="1">
    <location>
        <begin position="1831"/>
        <end position="1847"/>
    </location>
</feature>
<name>A0A8S5RYH1_9CAUD</name>
<dbReference type="EMBL" id="BK032510">
    <property type="protein sequence ID" value="DAF43728.1"/>
    <property type="molecule type" value="Genomic_DNA"/>
</dbReference>
<reference evidence="2" key="1">
    <citation type="journal article" date="2021" name="Proc. Natl. Acad. Sci. U.S.A.">
        <title>A Catalog of Tens of Thousands of Viruses from Human Metagenomes Reveals Hidden Associations with Chronic Diseases.</title>
        <authorList>
            <person name="Tisza M.J."/>
            <person name="Buck C.B."/>
        </authorList>
    </citation>
    <scope>NUCLEOTIDE SEQUENCE</scope>
    <source>
        <strain evidence="2">CtNQV2</strain>
    </source>
</reference>
<organism evidence="2">
    <name type="scientific">Myoviridae sp. ctNQV2</name>
    <dbReference type="NCBI Taxonomy" id="2827683"/>
    <lineage>
        <taxon>Viruses</taxon>
        <taxon>Duplodnaviria</taxon>
        <taxon>Heunggongvirae</taxon>
        <taxon>Uroviricota</taxon>
        <taxon>Caudoviricetes</taxon>
    </lineage>
</organism>
<proteinExistence type="predicted"/>